<dbReference type="NCBIfam" id="TIGR00633">
    <property type="entry name" value="xth"/>
    <property type="match status" value="1"/>
</dbReference>
<dbReference type="PROSITE" id="PS51435">
    <property type="entry name" value="AP_NUCLEASE_F1_4"/>
    <property type="match status" value="1"/>
</dbReference>
<evidence type="ECO:0000256" key="3">
    <source>
        <dbReference type="ARBA" id="ARBA00022723"/>
    </source>
</evidence>
<evidence type="ECO:0000256" key="2">
    <source>
        <dbReference type="ARBA" id="ARBA00007092"/>
    </source>
</evidence>
<dbReference type="InterPro" id="IPR037493">
    <property type="entry name" value="ExoIII-like"/>
</dbReference>
<dbReference type="InterPro" id="IPR004808">
    <property type="entry name" value="AP_endonuc_1"/>
</dbReference>
<gene>
    <name evidence="8" type="ORF">ACFOLH_13845</name>
</gene>
<evidence type="ECO:0000313" key="9">
    <source>
        <dbReference type="Proteomes" id="UP001595685"/>
    </source>
</evidence>
<comment type="caution">
    <text evidence="8">The sequence shown here is derived from an EMBL/GenBank/DDBJ whole genome shotgun (WGS) entry which is preliminary data.</text>
</comment>
<dbReference type="EMBL" id="JBHRWW010000010">
    <property type="protein sequence ID" value="MFC3689428.1"/>
    <property type="molecule type" value="Genomic_DNA"/>
</dbReference>
<reference evidence="9" key="1">
    <citation type="journal article" date="2019" name="Int. J. Syst. Evol. Microbiol.">
        <title>The Global Catalogue of Microorganisms (GCM) 10K type strain sequencing project: providing services to taxonomists for standard genome sequencing and annotation.</title>
        <authorList>
            <consortium name="The Broad Institute Genomics Platform"/>
            <consortium name="The Broad Institute Genome Sequencing Center for Infectious Disease"/>
            <person name="Wu L."/>
            <person name="Ma J."/>
        </authorList>
    </citation>
    <scope>NUCLEOTIDE SEQUENCE [LARGE SCALE GENOMIC DNA]</scope>
    <source>
        <strain evidence="9">NCAIM B.02333</strain>
    </source>
</reference>
<keyword evidence="5" id="KW-0460">Magnesium</keyword>
<proteinExistence type="inferred from homology"/>
<dbReference type="Pfam" id="PF03372">
    <property type="entry name" value="Exo_endo_phos"/>
    <property type="match status" value="1"/>
</dbReference>
<accession>A0ABV7WLH0</accession>
<feature type="domain" description="Endonuclease/exonuclease/phosphatase" evidence="7">
    <location>
        <begin position="4"/>
        <end position="263"/>
    </location>
</feature>
<dbReference type="RefSeq" id="WP_340295675.1">
    <property type="nucleotide sequence ID" value="NZ_JBBEOI010000278.1"/>
</dbReference>
<evidence type="ECO:0000313" key="8">
    <source>
        <dbReference type="EMBL" id="MFC3689428.1"/>
    </source>
</evidence>
<dbReference type="SUPFAM" id="SSF56219">
    <property type="entry name" value="DNase I-like"/>
    <property type="match status" value="1"/>
</dbReference>
<dbReference type="EC" id="3.1.11.2" evidence="8"/>
<name>A0ABV7WLH0_9MICO</name>
<keyword evidence="9" id="KW-1185">Reference proteome</keyword>
<organism evidence="8 9">
    <name type="scientific">Aquipuribacter hungaricus</name>
    <dbReference type="NCBI Taxonomy" id="545624"/>
    <lineage>
        <taxon>Bacteria</taxon>
        <taxon>Bacillati</taxon>
        <taxon>Actinomycetota</taxon>
        <taxon>Actinomycetes</taxon>
        <taxon>Micrococcales</taxon>
        <taxon>Intrasporangiaceae</taxon>
        <taxon>Aquipuribacter</taxon>
    </lineage>
</organism>
<evidence type="ECO:0000259" key="7">
    <source>
        <dbReference type="Pfam" id="PF03372"/>
    </source>
</evidence>
<dbReference type="GO" id="GO:0008311">
    <property type="term" value="F:double-stranded DNA 3'-5' DNA exonuclease activity"/>
    <property type="evidence" value="ECO:0007669"/>
    <property type="project" value="UniProtKB-EC"/>
</dbReference>
<evidence type="ECO:0000256" key="5">
    <source>
        <dbReference type="ARBA" id="ARBA00022842"/>
    </source>
</evidence>
<dbReference type="CDD" id="cd09086">
    <property type="entry name" value="ExoIII-like_AP-endo"/>
    <property type="match status" value="1"/>
</dbReference>
<protein>
    <submittedName>
        <fullName evidence="8">Exodeoxyribonuclease III</fullName>
        <ecNumber evidence="8">3.1.11.2</ecNumber>
    </submittedName>
</protein>
<dbReference type="InterPro" id="IPR036691">
    <property type="entry name" value="Endo/exonu/phosph_ase_sf"/>
</dbReference>
<dbReference type="Proteomes" id="UP001595685">
    <property type="component" value="Unassembled WGS sequence"/>
</dbReference>
<dbReference type="InterPro" id="IPR005135">
    <property type="entry name" value="Endo/exonuclease/phosphatase"/>
</dbReference>
<dbReference type="PANTHER" id="PTHR43250:SF2">
    <property type="entry name" value="EXODEOXYRIBONUCLEASE III"/>
    <property type="match status" value="1"/>
</dbReference>
<dbReference type="Gene3D" id="3.60.10.10">
    <property type="entry name" value="Endonuclease/exonuclease/phosphatase"/>
    <property type="match status" value="1"/>
</dbReference>
<feature type="region of interest" description="Disordered" evidence="6">
    <location>
        <begin position="241"/>
        <end position="264"/>
    </location>
</feature>
<evidence type="ECO:0000256" key="1">
    <source>
        <dbReference type="ARBA" id="ARBA00001946"/>
    </source>
</evidence>
<sequence>MRLATWNVNSLRSRLERVVEWLVTADVDAVALQETKVADDKFPVMAFEAAGYEVAYHGLNQWNGVAVVSRVGLRDVQVGFPGVPPFGDPPVAEARAMGATVGPADGPGVRLWSLYVPNGRTVEDPHYAYKLRWLEALREAATGWAAAAPEQPLALVGDWNIAPTDEDVWDPSVFTGTHVTPAERAALAAFTDAGFADVVLPLTGPGVFSYWDYQQLAFPKKRGMRIDLVLGNEAFASRVTGARVDREQRKPKASTTGQGPSDHAPVVVELDL</sequence>
<dbReference type="PANTHER" id="PTHR43250">
    <property type="entry name" value="EXODEOXYRIBONUCLEASE III"/>
    <property type="match status" value="1"/>
</dbReference>
<evidence type="ECO:0000256" key="6">
    <source>
        <dbReference type="SAM" id="MobiDB-lite"/>
    </source>
</evidence>
<comment type="similarity">
    <text evidence="2">Belongs to the DNA repair enzymes AP/ExoA family.</text>
</comment>
<keyword evidence="3" id="KW-0479">Metal-binding</keyword>
<comment type="cofactor">
    <cofactor evidence="1">
        <name>Mg(2+)</name>
        <dbReference type="ChEBI" id="CHEBI:18420"/>
    </cofactor>
</comment>
<keyword evidence="4 8" id="KW-0378">Hydrolase</keyword>
<evidence type="ECO:0000256" key="4">
    <source>
        <dbReference type="ARBA" id="ARBA00022801"/>
    </source>
</evidence>